<evidence type="ECO:0000313" key="2">
    <source>
        <dbReference type="EMBL" id="GBM93475.1"/>
    </source>
</evidence>
<gene>
    <name evidence="2" type="ORF">AVEN_136235_1</name>
</gene>
<proteinExistence type="predicted"/>
<dbReference type="EMBL" id="BGPR01111895">
    <property type="protein sequence ID" value="GBM93475.1"/>
    <property type="molecule type" value="Genomic_DNA"/>
</dbReference>
<sequence>MLDSGFKLRNPRPDIFALRPPDPTLEQNRQSLFAGDCGKRL</sequence>
<organism evidence="2 3">
    <name type="scientific">Araneus ventricosus</name>
    <name type="common">Orbweaver spider</name>
    <name type="synonym">Epeira ventricosa</name>
    <dbReference type="NCBI Taxonomy" id="182803"/>
    <lineage>
        <taxon>Eukaryota</taxon>
        <taxon>Metazoa</taxon>
        <taxon>Ecdysozoa</taxon>
        <taxon>Arthropoda</taxon>
        <taxon>Chelicerata</taxon>
        <taxon>Arachnida</taxon>
        <taxon>Araneae</taxon>
        <taxon>Araneomorphae</taxon>
        <taxon>Entelegynae</taxon>
        <taxon>Araneoidea</taxon>
        <taxon>Araneidae</taxon>
        <taxon>Araneus</taxon>
    </lineage>
</organism>
<evidence type="ECO:0000313" key="3">
    <source>
        <dbReference type="Proteomes" id="UP000499080"/>
    </source>
</evidence>
<dbReference type="AlphaFoldDB" id="A0A4Y2JUK1"/>
<feature type="non-terminal residue" evidence="2">
    <location>
        <position position="41"/>
    </location>
</feature>
<accession>A0A4Y2JUK1</accession>
<reference evidence="2 3" key="1">
    <citation type="journal article" date="2019" name="Sci. Rep.">
        <title>Orb-weaving spider Araneus ventricosus genome elucidates the spidroin gene catalogue.</title>
        <authorList>
            <person name="Kono N."/>
            <person name="Nakamura H."/>
            <person name="Ohtoshi R."/>
            <person name="Moran D.A.P."/>
            <person name="Shinohara A."/>
            <person name="Yoshida Y."/>
            <person name="Fujiwara M."/>
            <person name="Mori M."/>
            <person name="Tomita M."/>
            <person name="Arakawa K."/>
        </authorList>
    </citation>
    <scope>NUCLEOTIDE SEQUENCE [LARGE SCALE GENOMIC DNA]</scope>
</reference>
<comment type="caution">
    <text evidence="2">The sequence shown here is derived from an EMBL/GenBank/DDBJ whole genome shotgun (WGS) entry which is preliminary data.</text>
</comment>
<protein>
    <submittedName>
        <fullName evidence="2">Uncharacterized protein</fullName>
    </submittedName>
</protein>
<evidence type="ECO:0000256" key="1">
    <source>
        <dbReference type="SAM" id="MobiDB-lite"/>
    </source>
</evidence>
<feature type="region of interest" description="Disordered" evidence="1">
    <location>
        <begin position="1"/>
        <end position="28"/>
    </location>
</feature>
<name>A0A4Y2JUK1_ARAVE</name>
<keyword evidence="3" id="KW-1185">Reference proteome</keyword>
<dbReference type="Proteomes" id="UP000499080">
    <property type="component" value="Unassembled WGS sequence"/>
</dbReference>